<name>A0A1I5IL50_9PSEU</name>
<reference evidence="9 12" key="2">
    <citation type="submission" date="2020-01" db="EMBL/GenBank/DDBJ databases">
        <title>Insect and environment-associated Actinomycetes.</title>
        <authorList>
            <person name="Currrie C."/>
            <person name="Chevrette M."/>
            <person name="Carlson C."/>
            <person name="Stubbendieck R."/>
            <person name="Wendt-Pienkowski E."/>
        </authorList>
    </citation>
    <scope>NUCLEOTIDE SEQUENCE [LARGE SCALE GENOMIC DNA]</scope>
    <source>
        <strain evidence="9 12">SID8386</strain>
    </source>
</reference>
<feature type="transmembrane region" description="Helical" evidence="7">
    <location>
        <begin position="39"/>
        <end position="62"/>
    </location>
</feature>
<dbReference type="PROSITE" id="PS50850">
    <property type="entry name" value="MFS"/>
    <property type="match status" value="1"/>
</dbReference>
<gene>
    <name evidence="9" type="ORF">G3I59_03070</name>
    <name evidence="10" type="ORF">SAMN05421854_102540</name>
</gene>
<evidence type="ECO:0000313" key="11">
    <source>
        <dbReference type="Proteomes" id="UP000199137"/>
    </source>
</evidence>
<dbReference type="AlphaFoldDB" id="A0A1I5IL50"/>
<dbReference type="RefSeq" id="WP_093573104.1">
    <property type="nucleotide sequence ID" value="NZ_FOWC01000002.1"/>
</dbReference>
<dbReference type="EMBL" id="FOWC01000002">
    <property type="protein sequence ID" value="SFO61317.1"/>
    <property type="molecule type" value="Genomic_DNA"/>
</dbReference>
<dbReference type="InterPro" id="IPR036259">
    <property type="entry name" value="MFS_trans_sf"/>
</dbReference>
<evidence type="ECO:0000256" key="6">
    <source>
        <dbReference type="ARBA" id="ARBA00023136"/>
    </source>
</evidence>
<dbReference type="STRING" id="112413.SAMN05421854_102540"/>
<dbReference type="SUPFAM" id="SSF103473">
    <property type="entry name" value="MFS general substrate transporter"/>
    <property type="match status" value="1"/>
</dbReference>
<reference evidence="10 11" key="1">
    <citation type="submission" date="2016-10" db="EMBL/GenBank/DDBJ databases">
        <authorList>
            <person name="de Groot N.N."/>
        </authorList>
    </citation>
    <scope>NUCLEOTIDE SEQUENCE [LARGE SCALE GENOMIC DNA]</scope>
    <source>
        <strain evidence="10 11">DSM 44637</strain>
    </source>
</reference>
<evidence type="ECO:0000313" key="12">
    <source>
        <dbReference type="Proteomes" id="UP000470404"/>
    </source>
</evidence>
<dbReference type="Proteomes" id="UP000470404">
    <property type="component" value="Unassembled WGS sequence"/>
</dbReference>
<feature type="transmembrane region" description="Helical" evidence="7">
    <location>
        <begin position="98"/>
        <end position="116"/>
    </location>
</feature>
<evidence type="ECO:0000256" key="2">
    <source>
        <dbReference type="ARBA" id="ARBA00022448"/>
    </source>
</evidence>
<organism evidence="10 11">
    <name type="scientific">Amycolatopsis rubida</name>
    <dbReference type="NCBI Taxonomy" id="112413"/>
    <lineage>
        <taxon>Bacteria</taxon>
        <taxon>Bacillati</taxon>
        <taxon>Actinomycetota</taxon>
        <taxon>Actinomycetes</taxon>
        <taxon>Pseudonocardiales</taxon>
        <taxon>Pseudonocardiaceae</taxon>
        <taxon>Amycolatopsis</taxon>
    </lineage>
</organism>
<accession>A0A1I5IL50</accession>
<evidence type="ECO:0000256" key="5">
    <source>
        <dbReference type="ARBA" id="ARBA00022989"/>
    </source>
</evidence>
<evidence type="ECO:0000256" key="3">
    <source>
        <dbReference type="ARBA" id="ARBA00022475"/>
    </source>
</evidence>
<dbReference type="EMBL" id="JAAGNC010000026">
    <property type="protein sequence ID" value="NEC54608.1"/>
    <property type="molecule type" value="Genomic_DNA"/>
</dbReference>
<evidence type="ECO:0000256" key="4">
    <source>
        <dbReference type="ARBA" id="ARBA00022692"/>
    </source>
</evidence>
<dbReference type="InterPro" id="IPR011701">
    <property type="entry name" value="MFS"/>
</dbReference>
<dbReference type="GO" id="GO:0005886">
    <property type="term" value="C:plasma membrane"/>
    <property type="evidence" value="ECO:0007669"/>
    <property type="project" value="UniProtKB-SubCell"/>
</dbReference>
<feature type="transmembrane region" description="Helical" evidence="7">
    <location>
        <begin position="292"/>
        <end position="314"/>
    </location>
</feature>
<keyword evidence="4 7" id="KW-0812">Transmembrane</keyword>
<proteinExistence type="predicted"/>
<keyword evidence="2" id="KW-0813">Transport</keyword>
<keyword evidence="6 7" id="KW-0472">Membrane</keyword>
<feature type="transmembrane region" description="Helical" evidence="7">
    <location>
        <begin position="413"/>
        <end position="434"/>
    </location>
</feature>
<keyword evidence="3" id="KW-1003">Cell membrane</keyword>
<feature type="transmembrane region" description="Helical" evidence="7">
    <location>
        <begin position="128"/>
        <end position="153"/>
    </location>
</feature>
<dbReference type="Proteomes" id="UP000199137">
    <property type="component" value="Unassembled WGS sequence"/>
</dbReference>
<protein>
    <submittedName>
        <fullName evidence="9">MFS transporter</fullName>
    </submittedName>
    <submittedName>
        <fullName evidence="10">Predicted arabinose efflux permease, MFS family</fullName>
    </submittedName>
</protein>
<feature type="transmembrane region" description="Helical" evidence="7">
    <location>
        <begin position="159"/>
        <end position="178"/>
    </location>
</feature>
<comment type="subcellular location">
    <subcellularLocation>
        <location evidence="1">Cell membrane</location>
        <topology evidence="1">Multi-pass membrane protein</topology>
    </subcellularLocation>
</comment>
<dbReference type="Gene3D" id="1.20.1250.20">
    <property type="entry name" value="MFS general substrate transporter like domains"/>
    <property type="match status" value="2"/>
</dbReference>
<evidence type="ECO:0000313" key="9">
    <source>
        <dbReference type="EMBL" id="NEC54608.1"/>
    </source>
</evidence>
<dbReference type="GO" id="GO:0022857">
    <property type="term" value="F:transmembrane transporter activity"/>
    <property type="evidence" value="ECO:0007669"/>
    <property type="project" value="InterPro"/>
</dbReference>
<feature type="domain" description="Major facilitator superfamily (MFS) profile" evidence="8">
    <location>
        <begin position="8"/>
        <end position="435"/>
    </location>
</feature>
<dbReference type="PANTHER" id="PTHR42718:SF46">
    <property type="entry name" value="BLR6921 PROTEIN"/>
    <property type="match status" value="1"/>
</dbReference>
<evidence type="ECO:0000256" key="1">
    <source>
        <dbReference type="ARBA" id="ARBA00004651"/>
    </source>
</evidence>
<keyword evidence="5 7" id="KW-1133">Transmembrane helix</keyword>
<feature type="transmembrane region" description="Helical" evidence="7">
    <location>
        <begin position="216"/>
        <end position="236"/>
    </location>
</feature>
<feature type="transmembrane region" description="Helical" evidence="7">
    <location>
        <begin position="345"/>
        <end position="365"/>
    </location>
</feature>
<feature type="transmembrane region" description="Helical" evidence="7">
    <location>
        <begin position="190"/>
        <end position="210"/>
    </location>
</feature>
<dbReference type="OrthoDB" id="4484751at2"/>
<evidence type="ECO:0000259" key="8">
    <source>
        <dbReference type="PROSITE" id="PS50850"/>
    </source>
</evidence>
<dbReference type="PRINTS" id="PR01035">
    <property type="entry name" value="TCRTETA"/>
</dbReference>
<dbReference type="InterPro" id="IPR020846">
    <property type="entry name" value="MFS_dom"/>
</dbReference>
<dbReference type="Pfam" id="PF07690">
    <property type="entry name" value="MFS_1"/>
    <property type="match status" value="1"/>
</dbReference>
<dbReference type="InterPro" id="IPR001958">
    <property type="entry name" value="Tet-R_TetA/multi-R_MdtG-like"/>
</dbReference>
<feature type="transmembrane region" description="Helical" evidence="7">
    <location>
        <begin position="321"/>
        <end position="339"/>
    </location>
</feature>
<feature type="transmembrane region" description="Helical" evidence="7">
    <location>
        <begin position="74"/>
        <end position="92"/>
    </location>
</feature>
<feature type="transmembrane region" description="Helical" evidence="7">
    <location>
        <begin position="257"/>
        <end position="280"/>
    </location>
</feature>
<keyword evidence="12" id="KW-1185">Reference proteome</keyword>
<evidence type="ECO:0000313" key="10">
    <source>
        <dbReference type="EMBL" id="SFO61317.1"/>
    </source>
</evidence>
<evidence type="ECO:0000256" key="7">
    <source>
        <dbReference type="SAM" id="Phobius"/>
    </source>
</evidence>
<sequence>MYKNYWGTVAALAFAVAVGTLQMTVVVPLLPRLQLKLGVPLSSVSWALTAGLLAGAVAIPLVAQLGDLYGRRTMSLVVLASLVGGSVLGAVADSLPLLVVGRILQGAAAPVLPLAIGQVRNVLPARSLPTAIGVLSATIGAGSGGGMILAGLAGGDHQLVFWVLAALGVVAFALVAAVREDRTAEVRSGSPDLLGAVLVSGWLICLLLAISKGAEWGWATVGLLVAAVVLAAVWIATARRTKTPLIEIPMLLHRKTIGATVASFLLGFALFATIMTLSAYAQGVLGASVLQVGLYLLPTTVLMLVVSVLAGALMRRFSAPALVAGGSAVVLVAALWLTTLPGDGLGLYAVAAVLGLGIGLGYAALGTMAVEHVEPAKTAAAGGINALVRVVGSSLAGAVGAVVLPAGGPGWSFAVAAVAALLSALFAAAYGNLLRKPATARLPS</sequence>
<feature type="transmembrane region" description="Helical" evidence="7">
    <location>
        <begin position="386"/>
        <end position="407"/>
    </location>
</feature>
<dbReference type="PANTHER" id="PTHR42718">
    <property type="entry name" value="MAJOR FACILITATOR SUPERFAMILY MULTIDRUG TRANSPORTER MFSC"/>
    <property type="match status" value="1"/>
</dbReference>